<dbReference type="Proteomes" id="UP000265845">
    <property type="component" value="Unassembled WGS sequence"/>
</dbReference>
<dbReference type="EMBL" id="QWGA01000008">
    <property type="protein sequence ID" value="RIJ27316.1"/>
    <property type="molecule type" value="Genomic_DNA"/>
</dbReference>
<dbReference type="SUPFAM" id="SSF64518">
    <property type="entry name" value="Phase 1 flagellin"/>
    <property type="match status" value="1"/>
</dbReference>
<reference evidence="2 3" key="1">
    <citation type="submission" date="2018-08" db="EMBL/GenBank/DDBJ databases">
        <title>Henriciella mobilis sp. nov., isolated from seawater.</title>
        <authorList>
            <person name="Cheng H."/>
            <person name="Wu Y.-H."/>
            <person name="Xu X.-W."/>
            <person name="Guo L.-L."/>
        </authorList>
    </citation>
    <scope>NUCLEOTIDE SEQUENCE [LARGE SCALE GENOMIC DNA]</scope>
    <source>
        <strain evidence="2 3">CCUG67844</strain>
    </source>
</reference>
<proteinExistence type="predicted"/>
<dbReference type="InterPro" id="IPR046358">
    <property type="entry name" value="Flagellin_C"/>
</dbReference>
<dbReference type="AlphaFoldDB" id="A0A399R6R4"/>
<keyword evidence="3" id="KW-1185">Reference proteome</keyword>
<evidence type="ECO:0000313" key="3">
    <source>
        <dbReference type="Proteomes" id="UP000265845"/>
    </source>
</evidence>
<evidence type="ECO:0000259" key="1">
    <source>
        <dbReference type="Pfam" id="PF00700"/>
    </source>
</evidence>
<dbReference type="Pfam" id="PF00700">
    <property type="entry name" value="Flagellin_C"/>
    <property type="match status" value="1"/>
</dbReference>
<name>A0A399R6R4_9PROT</name>
<dbReference type="RefSeq" id="WP_119454699.1">
    <property type="nucleotide sequence ID" value="NZ_QWGA01000008.1"/>
</dbReference>
<accession>A0A399R6R4</accession>
<gene>
    <name evidence="2" type="ORF">D1222_12985</name>
</gene>
<comment type="caution">
    <text evidence="2">The sequence shown here is derived from an EMBL/GenBank/DDBJ whole genome shotgun (WGS) entry which is preliminary data.</text>
</comment>
<dbReference type="Gene3D" id="1.20.1330.10">
    <property type="entry name" value="f41 fragment of flagellin, N-terminal domain"/>
    <property type="match status" value="1"/>
</dbReference>
<evidence type="ECO:0000313" key="2">
    <source>
        <dbReference type="EMBL" id="RIJ27316.1"/>
    </source>
</evidence>
<feature type="domain" description="Flagellin C-terminal" evidence="1">
    <location>
        <begin position="249"/>
        <end position="327"/>
    </location>
</feature>
<sequence length="328" mass="35094">MINKSYLANSITTQLSRDIQSIRDRIDRTSSEAVTGRTADPTAHLSGQIGRAMVANDALNKIDRDTSLLQLRESRLDITQQSLSRMQEGLAEISVRALDSLSAGSPVERTALAQDARAQLDGALIALNSRHGERFLFSGDATDKAPFGSPDDFMADLRAIADAATDKADFNTRLDAYFDLDTGDFANSFYRGAKTSSDGDAVTGLDPAILQTLRNLGVLAMAGPGDGLDNLATSETLDVISASADSLVQADAALTQLRAANGILQERVATGLDSLAKERLVVNSLLEGMTSRDQYEAAAELKALEASLEASYMLTARLSQLSLMNFLR</sequence>
<protein>
    <recommendedName>
        <fullName evidence="1">Flagellin C-terminal domain-containing protein</fullName>
    </recommendedName>
</protein>
<dbReference type="OrthoDB" id="7312911at2"/>
<organism evidence="2 3">
    <name type="scientific">Henriciella algicola</name>
    <dbReference type="NCBI Taxonomy" id="1608422"/>
    <lineage>
        <taxon>Bacteria</taxon>
        <taxon>Pseudomonadati</taxon>
        <taxon>Pseudomonadota</taxon>
        <taxon>Alphaproteobacteria</taxon>
        <taxon>Hyphomonadales</taxon>
        <taxon>Hyphomonadaceae</taxon>
        <taxon>Henriciella</taxon>
    </lineage>
</organism>